<comment type="caution">
    <text evidence="4">The sequence shown here is derived from an EMBL/GenBank/DDBJ whole genome shotgun (WGS) entry which is preliminary data.</text>
</comment>
<name>A0A6M0Q5W3_9BACI</name>
<feature type="region of interest" description="Disordered" evidence="1">
    <location>
        <begin position="57"/>
        <end position="127"/>
    </location>
</feature>
<keyword evidence="5" id="KW-1185">Reference proteome</keyword>
<feature type="compositionally biased region" description="Acidic residues" evidence="1">
    <location>
        <begin position="107"/>
        <end position="116"/>
    </location>
</feature>
<keyword evidence="2" id="KW-0812">Transmembrane</keyword>
<keyword evidence="2" id="KW-1133">Transmembrane helix</keyword>
<evidence type="ECO:0000259" key="3">
    <source>
        <dbReference type="Pfam" id="PF07423"/>
    </source>
</evidence>
<feature type="compositionally biased region" description="Acidic residues" evidence="1">
    <location>
        <begin position="236"/>
        <end position="250"/>
    </location>
</feature>
<dbReference type="InterPro" id="IPR009988">
    <property type="entry name" value="DUF1510"/>
</dbReference>
<feature type="region of interest" description="Disordered" evidence="1">
    <location>
        <begin position="228"/>
        <end position="250"/>
    </location>
</feature>
<accession>A0A6M0Q5W3</accession>
<feature type="transmembrane region" description="Helical" evidence="2">
    <location>
        <begin position="26"/>
        <end position="46"/>
    </location>
</feature>
<dbReference type="Proteomes" id="UP000481043">
    <property type="component" value="Unassembled WGS sequence"/>
</dbReference>
<dbReference type="RefSeq" id="WP_163179157.1">
    <property type="nucleotide sequence ID" value="NZ_JAAIWM010000002.1"/>
</dbReference>
<evidence type="ECO:0000313" key="4">
    <source>
        <dbReference type="EMBL" id="NEY71725.1"/>
    </source>
</evidence>
<feature type="compositionally biased region" description="Polar residues" evidence="1">
    <location>
        <begin position="58"/>
        <end position="67"/>
    </location>
</feature>
<evidence type="ECO:0000256" key="1">
    <source>
        <dbReference type="SAM" id="MobiDB-lite"/>
    </source>
</evidence>
<reference evidence="4 5" key="1">
    <citation type="submission" date="2020-02" db="EMBL/GenBank/DDBJ databases">
        <title>Bacillus aquiflavi sp. nov., isolated from yellow water of strong flavor Chinese baijiu in Yibin region of China.</title>
        <authorList>
            <person name="Xie J."/>
        </authorList>
    </citation>
    <scope>NUCLEOTIDE SEQUENCE [LARGE SCALE GENOMIC DNA]</scope>
    <source>
        <strain evidence="4 5">SA4</strain>
    </source>
</reference>
<protein>
    <submittedName>
        <fullName evidence="4">DUF1510 family protein</fullName>
    </submittedName>
</protein>
<gene>
    <name evidence="4" type="ORF">G4D63_08190</name>
</gene>
<evidence type="ECO:0000313" key="5">
    <source>
        <dbReference type="Proteomes" id="UP000481043"/>
    </source>
</evidence>
<feature type="compositionally biased region" description="Low complexity" evidence="1">
    <location>
        <begin position="82"/>
        <end position="106"/>
    </location>
</feature>
<evidence type="ECO:0000256" key="2">
    <source>
        <dbReference type="SAM" id="Phobius"/>
    </source>
</evidence>
<proteinExistence type="predicted"/>
<dbReference type="Pfam" id="PF07423">
    <property type="entry name" value="DUF1510"/>
    <property type="match status" value="1"/>
</dbReference>
<feature type="domain" description="DUF1510" evidence="3">
    <location>
        <begin position="135"/>
        <end position="224"/>
    </location>
</feature>
<sequence length="250" mass="27975">MRVKLEDLYEGPRYEKRAKNRKYNKLLNICIVLVLSLILFFTYKLIFGGNDEAEMTATEETQVSTEDSGVAGDQDLEDSTESAEASETTDTSETTESTETSETTDATSEEEEETDETNTVVENSEDPNVLQTLISNSWQPVGTEQVEPHVASYDSTSVDWQEMLRALEQATDLTESEWTLWRLGNNGSEHSAKAVLSSKDKTAVYQVYIEWVTNEGWKPVKLEILQEVPGEVNGGAEEEETTTSDEESND</sequence>
<dbReference type="AlphaFoldDB" id="A0A6M0Q5W3"/>
<dbReference type="EMBL" id="JAAIWM010000002">
    <property type="protein sequence ID" value="NEY71725.1"/>
    <property type="molecule type" value="Genomic_DNA"/>
</dbReference>
<organism evidence="4 5">
    <name type="scientific">Bacillus mesophilus</name>
    <dbReference type="NCBI Taxonomy" id="1808955"/>
    <lineage>
        <taxon>Bacteria</taxon>
        <taxon>Bacillati</taxon>
        <taxon>Bacillota</taxon>
        <taxon>Bacilli</taxon>
        <taxon>Bacillales</taxon>
        <taxon>Bacillaceae</taxon>
        <taxon>Bacillus</taxon>
    </lineage>
</organism>
<keyword evidence="2" id="KW-0472">Membrane</keyword>